<dbReference type="InterPro" id="IPR015870">
    <property type="entry name" value="UDP-acyl_N-AcGlcN_deAcase_N"/>
</dbReference>
<dbReference type="InterPro" id="IPR020568">
    <property type="entry name" value="Ribosomal_Su5_D2-typ_SF"/>
</dbReference>
<evidence type="ECO:0000313" key="13">
    <source>
        <dbReference type="EMBL" id="HGW92296.1"/>
    </source>
</evidence>
<dbReference type="Pfam" id="PF03331">
    <property type="entry name" value="LpxC"/>
    <property type="match status" value="1"/>
</dbReference>
<comment type="cofactor">
    <cofactor evidence="1 12">
        <name>Zn(2+)</name>
        <dbReference type="ChEBI" id="CHEBI:29105"/>
    </cofactor>
</comment>
<feature type="active site" description="Proton donor" evidence="12">
    <location>
        <position position="253"/>
    </location>
</feature>
<dbReference type="PANTHER" id="PTHR33694">
    <property type="entry name" value="UDP-3-O-ACYL-N-ACETYLGLUCOSAMINE DEACETYLASE 1, MITOCHONDRIAL-RELATED"/>
    <property type="match status" value="1"/>
</dbReference>
<dbReference type="GO" id="GO:0046872">
    <property type="term" value="F:metal ion binding"/>
    <property type="evidence" value="ECO:0007669"/>
    <property type="project" value="UniProtKB-KW"/>
</dbReference>
<proteinExistence type="inferred from homology"/>
<dbReference type="SUPFAM" id="SSF54211">
    <property type="entry name" value="Ribosomal protein S5 domain 2-like"/>
    <property type="match status" value="2"/>
</dbReference>
<dbReference type="PANTHER" id="PTHR33694:SF1">
    <property type="entry name" value="UDP-3-O-ACYL-N-ACETYLGLUCOSAMINE DEACETYLASE 1, MITOCHONDRIAL-RELATED"/>
    <property type="match status" value="1"/>
</dbReference>
<evidence type="ECO:0000256" key="11">
    <source>
        <dbReference type="ARBA" id="ARBA00024535"/>
    </source>
</evidence>
<evidence type="ECO:0000256" key="5">
    <source>
        <dbReference type="ARBA" id="ARBA00022516"/>
    </source>
</evidence>
<evidence type="ECO:0000256" key="4">
    <source>
        <dbReference type="ARBA" id="ARBA00012745"/>
    </source>
</evidence>
<evidence type="ECO:0000256" key="8">
    <source>
        <dbReference type="ARBA" id="ARBA00022801"/>
    </source>
</evidence>
<gene>
    <name evidence="12 13" type="primary">lpxC</name>
    <name evidence="13" type="ORF">ENV67_07145</name>
</gene>
<dbReference type="HAMAP" id="MF_00388">
    <property type="entry name" value="LpxC"/>
    <property type="match status" value="1"/>
</dbReference>
<feature type="binding site" evidence="12">
    <location>
        <position position="226"/>
    </location>
    <ligand>
        <name>Zn(2+)</name>
        <dbReference type="ChEBI" id="CHEBI:29105"/>
    </ligand>
</feature>
<comment type="caution">
    <text evidence="13">The sequence shown here is derived from an EMBL/GenBank/DDBJ whole genome shotgun (WGS) entry which is preliminary data.</text>
</comment>
<comment type="function">
    <text evidence="2 12">Catalyzes the hydrolysis of UDP-3-O-myristoyl-N-acetylglucosamine to form UDP-3-O-myristoylglucosamine and acetate, the committed step in lipid A biosynthesis.</text>
</comment>
<dbReference type="GO" id="GO:0009245">
    <property type="term" value="P:lipid A biosynthetic process"/>
    <property type="evidence" value="ECO:0007669"/>
    <property type="project" value="UniProtKB-UniRule"/>
</dbReference>
<sequence>MRRKTIKNSIIFEGKGIHTGEYCKIILHPSEKDGIFFLKNDIEIPLSLEYVVDTDHGTTIGKDGISIRTIEHLTSCFFGLGIDNLLVEVDGSEIPILDGSSRIFCEKIMKTGFKEIKREKSIFKINGIFTFEEMGKFIGVRPSKRFSVTTIISYEHNSLFKDIFEFNDLSKYIEDVSKARTFGVLKWKEKLSKKGLIKGGDYNNLLIYDDSKNINKKRYKNEVARHKCLDFLGDLSLLSINVIGDFIIFRTGHSIHYKFFKLLKEREDLWSIT</sequence>
<reference evidence="13" key="1">
    <citation type="journal article" date="2020" name="mSystems">
        <title>Genome- and Community-Level Interaction Insights into Carbon Utilization and Element Cycling Functions of Hydrothermarchaeota in Hydrothermal Sediment.</title>
        <authorList>
            <person name="Zhou Z."/>
            <person name="Liu Y."/>
            <person name="Xu W."/>
            <person name="Pan J."/>
            <person name="Luo Z.H."/>
            <person name="Li M."/>
        </authorList>
    </citation>
    <scope>NUCLEOTIDE SEQUENCE [LARGE SCALE GENOMIC DNA]</scope>
    <source>
        <strain evidence="13">SpSt-780</strain>
    </source>
</reference>
<evidence type="ECO:0000256" key="2">
    <source>
        <dbReference type="ARBA" id="ARBA00002923"/>
    </source>
</evidence>
<protein>
    <recommendedName>
        <fullName evidence="4 12">UDP-3-O-acyl-N-acetylglucosamine deacetylase</fullName>
        <shortName evidence="12">UDP-3-O-acyl-GlcNAc deacetylase</shortName>
        <ecNumber evidence="4 12">3.5.1.108</ecNumber>
    </recommendedName>
    <alternativeName>
        <fullName evidence="12">UDP-3-O-[R-3-hydroxymyristoyl]-N-acetylglucosamine deacetylase</fullName>
    </alternativeName>
</protein>
<comment type="catalytic activity">
    <reaction evidence="11 12">
        <text>a UDP-3-O-[(3R)-3-hydroxyacyl]-N-acetyl-alpha-D-glucosamine + H2O = a UDP-3-O-[(3R)-3-hydroxyacyl]-alpha-D-glucosamine + acetate</text>
        <dbReference type="Rhea" id="RHEA:67816"/>
        <dbReference type="ChEBI" id="CHEBI:15377"/>
        <dbReference type="ChEBI" id="CHEBI:30089"/>
        <dbReference type="ChEBI" id="CHEBI:137740"/>
        <dbReference type="ChEBI" id="CHEBI:173225"/>
        <dbReference type="EC" id="3.5.1.108"/>
    </reaction>
</comment>
<evidence type="ECO:0000256" key="6">
    <source>
        <dbReference type="ARBA" id="ARBA00022556"/>
    </source>
</evidence>
<dbReference type="EMBL" id="DTHG01000088">
    <property type="protein sequence ID" value="HGW92296.1"/>
    <property type="molecule type" value="Genomic_DNA"/>
</dbReference>
<evidence type="ECO:0000256" key="7">
    <source>
        <dbReference type="ARBA" id="ARBA00022723"/>
    </source>
</evidence>
<feature type="binding site" evidence="12">
    <location>
        <position position="230"/>
    </location>
    <ligand>
        <name>Zn(2+)</name>
        <dbReference type="ChEBI" id="CHEBI:29105"/>
    </ligand>
</feature>
<comment type="pathway">
    <text evidence="3 12">Glycolipid biosynthesis; lipid IV(A) biosynthesis; lipid IV(A) from (3R)-3-hydroxytetradecanoyl-[acyl-carrier-protein] and UDP-N-acetyl-alpha-D-glucosamine: step 2/6.</text>
</comment>
<keyword evidence="10 12" id="KW-0443">Lipid metabolism</keyword>
<evidence type="ECO:0000256" key="3">
    <source>
        <dbReference type="ARBA" id="ARBA00005002"/>
    </source>
</evidence>
<organism evidence="13">
    <name type="scientific">candidate division WOR-3 bacterium</name>
    <dbReference type="NCBI Taxonomy" id="2052148"/>
    <lineage>
        <taxon>Bacteria</taxon>
        <taxon>Bacteria division WOR-3</taxon>
    </lineage>
</organism>
<evidence type="ECO:0000256" key="1">
    <source>
        <dbReference type="ARBA" id="ARBA00001947"/>
    </source>
</evidence>
<keyword evidence="9 12" id="KW-0862">Zinc</keyword>
<keyword evidence="5 12" id="KW-0444">Lipid biosynthesis</keyword>
<dbReference type="NCBIfam" id="TIGR00325">
    <property type="entry name" value="lpxC"/>
    <property type="match status" value="1"/>
</dbReference>
<dbReference type="Gene3D" id="3.30.1700.10">
    <property type="entry name" value="lpxc deacetylase, domain 2"/>
    <property type="match status" value="1"/>
</dbReference>
<dbReference type="GO" id="GO:0103117">
    <property type="term" value="F:UDP-3-O-acyl-N-acetylglucosamine deacetylase activity"/>
    <property type="evidence" value="ECO:0007669"/>
    <property type="project" value="UniProtKB-UniRule"/>
</dbReference>
<evidence type="ECO:0000256" key="9">
    <source>
        <dbReference type="ARBA" id="ARBA00022833"/>
    </source>
</evidence>
<comment type="similarity">
    <text evidence="12">Belongs to the LpxC family.</text>
</comment>
<dbReference type="InterPro" id="IPR011334">
    <property type="entry name" value="UDP-acyl_GlcNac_deAcase_C"/>
</dbReference>
<keyword evidence="8 12" id="KW-0378">Hydrolase</keyword>
<keyword evidence="7 12" id="KW-0479">Metal-binding</keyword>
<dbReference type="AlphaFoldDB" id="A0A7C4U7X1"/>
<dbReference type="GO" id="GO:0016020">
    <property type="term" value="C:membrane"/>
    <property type="evidence" value="ECO:0007669"/>
    <property type="project" value="GOC"/>
</dbReference>
<evidence type="ECO:0000256" key="10">
    <source>
        <dbReference type="ARBA" id="ARBA00023098"/>
    </source>
</evidence>
<name>A0A7C4U7X1_UNCW3</name>
<dbReference type="EC" id="3.5.1.108" evidence="4 12"/>
<evidence type="ECO:0000256" key="12">
    <source>
        <dbReference type="HAMAP-Rule" id="MF_00388"/>
    </source>
</evidence>
<dbReference type="UniPathway" id="UPA00359">
    <property type="reaction ID" value="UER00478"/>
</dbReference>
<keyword evidence="6 12" id="KW-0441">Lipid A biosynthesis</keyword>
<feature type="binding site" evidence="12">
    <location>
        <position position="72"/>
    </location>
    <ligand>
        <name>Zn(2+)</name>
        <dbReference type="ChEBI" id="CHEBI:29105"/>
    </ligand>
</feature>
<accession>A0A7C4U7X1</accession>
<dbReference type="Gene3D" id="3.30.230.20">
    <property type="entry name" value="lpxc deacetylase, domain 1"/>
    <property type="match status" value="1"/>
</dbReference>
<dbReference type="InterPro" id="IPR004463">
    <property type="entry name" value="UDP-acyl_GlcNac_deAcase"/>
</dbReference>